<dbReference type="EMBL" id="DTLI01000140">
    <property type="protein sequence ID" value="HHS52377.1"/>
    <property type="molecule type" value="Genomic_DNA"/>
</dbReference>
<organism evidence="1">
    <name type="scientific">candidate division WOR-3 bacterium</name>
    <dbReference type="NCBI Taxonomy" id="2052148"/>
    <lineage>
        <taxon>Bacteria</taxon>
        <taxon>Bacteria division WOR-3</taxon>
    </lineage>
</organism>
<gene>
    <name evidence="1" type="ORF">ENW73_05875</name>
</gene>
<name>A0A7C6EAY6_UNCW3</name>
<protein>
    <submittedName>
        <fullName evidence="1">Uncharacterized protein</fullName>
    </submittedName>
</protein>
<dbReference type="AlphaFoldDB" id="A0A7C6EAY6"/>
<proteinExistence type="predicted"/>
<evidence type="ECO:0000313" key="1">
    <source>
        <dbReference type="EMBL" id="HHS52377.1"/>
    </source>
</evidence>
<comment type="caution">
    <text evidence="1">The sequence shown here is derived from an EMBL/GenBank/DDBJ whole genome shotgun (WGS) entry which is preliminary data.</text>
</comment>
<reference evidence="1" key="1">
    <citation type="journal article" date="2020" name="mSystems">
        <title>Genome- and Community-Level Interaction Insights into Carbon Utilization and Element Cycling Functions of Hydrothermarchaeota in Hydrothermal Sediment.</title>
        <authorList>
            <person name="Zhou Z."/>
            <person name="Liu Y."/>
            <person name="Xu W."/>
            <person name="Pan J."/>
            <person name="Luo Z.H."/>
            <person name="Li M."/>
        </authorList>
    </citation>
    <scope>NUCLEOTIDE SEQUENCE [LARGE SCALE GENOMIC DNA]</scope>
    <source>
        <strain evidence="1">SpSt-876</strain>
    </source>
</reference>
<accession>A0A7C6EAY6</accession>
<sequence length="64" mass="7113">MMISEVKVSKVFEGEEICLDPILQVKTFITKSVGKIRSSLNGLNLNEGGVTIWLSARRERGYNG</sequence>